<name>A0A7R9DHR6_TIMPO</name>
<dbReference type="EMBL" id="OD007469">
    <property type="protein sequence ID" value="CAD7414026.1"/>
    <property type="molecule type" value="Genomic_DNA"/>
</dbReference>
<proteinExistence type="predicted"/>
<protein>
    <submittedName>
        <fullName evidence="1">Uncharacterized protein</fullName>
    </submittedName>
</protein>
<dbReference type="AlphaFoldDB" id="A0A7R9DHR6"/>
<organism evidence="1">
    <name type="scientific">Timema poppense</name>
    <name type="common">Walking stick</name>
    <dbReference type="NCBI Taxonomy" id="170557"/>
    <lineage>
        <taxon>Eukaryota</taxon>
        <taxon>Metazoa</taxon>
        <taxon>Ecdysozoa</taxon>
        <taxon>Arthropoda</taxon>
        <taxon>Hexapoda</taxon>
        <taxon>Insecta</taxon>
        <taxon>Pterygota</taxon>
        <taxon>Neoptera</taxon>
        <taxon>Polyneoptera</taxon>
        <taxon>Phasmatodea</taxon>
        <taxon>Timematodea</taxon>
        <taxon>Timematoidea</taxon>
        <taxon>Timematidae</taxon>
        <taxon>Timema</taxon>
    </lineage>
</organism>
<gene>
    <name evidence="1" type="ORF">TPSB3V08_LOCUS9405</name>
</gene>
<accession>A0A7R9DHR6</accession>
<reference evidence="1" key="1">
    <citation type="submission" date="2020-11" db="EMBL/GenBank/DDBJ databases">
        <authorList>
            <person name="Tran Van P."/>
        </authorList>
    </citation>
    <scope>NUCLEOTIDE SEQUENCE</scope>
</reference>
<sequence length="168" mass="19403">MGRSRIGNWPIPFWFRNYVLRHFIVDSLQYATATNTLLHRLPTSMYDSIGEGYFNIYRSKKDLRADVGPSSCPSRDNSKFRLLLEFVWEAVCQCSSPMASLELTDSSQLTTDSQHLGRETREENFVRFMGFTEKGNGKKKKNKMESNGVQHKFSLWTSAKNYGPYQHG</sequence>
<evidence type="ECO:0000313" key="1">
    <source>
        <dbReference type="EMBL" id="CAD7414026.1"/>
    </source>
</evidence>